<evidence type="ECO:0000313" key="5">
    <source>
        <dbReference type="Proteomes" id="UP001187415"/>
    </source>
</evidence>
<evidence type="ECO:0000256" key="2">
    <source>
        <dbReference type="SAM" id="MobiDB-lite"/>
    </source>
</evidence>
<keyword evidence="5" id="KW-1185">Reference proteome</keyword>
<proteinExistence type="predicted"/>
<feature type="region of interest" description="Disordered" evidence="2">
    <location>
        <begin position="194"/>
        <end position="268"/>
    </location>
</feature>
<feature type="domain" description="CCHC-type" evidence="3">
    <location>
        <begin position="116"/>
        <end position="131"/>
    </location>
</feature>
<accession>A0AA88SCK6</accession>
<sequence length="369" mass="40070">MKGRGGHREIGEARELERSEPSQRFRECCEWDYEGLGPDQNAGVSLLWFLLLKTSVERDAKELNPFLEGWAFCPSPVSLSKVKQLCSRGERGWVLSGSYCSALLAILHPCLREKTCNGCGKSGHMYKGCPDRRRTFAEVASEAGGVEVAVSGRGSTGQQRTGNEVPEERVKELRVADHVLRVGEVEVLLFPATAGPSGLQTKGKRAVEGGELGSHGPAVESLDGQVRTSPRQVGAATSKEQMRRDSQSSLNDGKGQPHLTGGQKSTKRIKGFTLTKEVGGGSVDEQGRVDSCIIVPETAPTLGDTAIEIFGLDFTFSPDMLSLPLLRGPEQEEMAVQQDGTRVSSCSWAEQMVSMEVYEERRLARSEDG</sequence>
<dbReference type="Proteomes" id="UP001187415">
    <property type="component" value="Unassembled WGS sequence"/>
</dbReference>
<evidence type="ECO:0000313" key="4">
    <source>
        <dbReference type="EMBL" id="KAK2832656.1"/>
    </source>
</evidence>
<dbReference type="GO" id="GO:0003676">
    <property type="term" value="F:nucleic acid binding"/>
    <property type="evidence" value="ECO:0007669"/>
    <property type="project" value="InterPro"/>
</dbReference>
<comment type="caution">
    <text evidence="4">The sequence shown here is derived from an EMBL/GenBank/DDBJ whole genome shotgun (WGS) entry which is preliminary data.</text>
</comment>
<organism evidence="4 5">
    <name type="scientific">Channa striata</name>
    <name type="common">Snakehead murrel</name>
    <name type="synonym">Ophicephalus striatus</name>
    <dbReference type="NCBI Taxonomy" id="64152"/>
    <lineage>
        <taxon>Eukaryota</taxon>
        <taxon>Metazoa</taxon>
        <taxon>Chordata</taxon>
        <taxon>Craniata</taxon>
        <taxon>Vertebrata</taxon>
        <taxon>Euteleostomi</taxon>
        <taxon>Actinopterygii</taxon>
        <taxon>Neopterygii</taxon>
        <taxon>Teleostei</taxon>
        <taxon>Neoteleostei</taxon>
        <taxon>Acanthomorphata</taxon>
        <taxon>Anabantaria</taxon>
        <taxon>Anabantiformes</taxon>
        <taxon>Channoidei</taxon>
        <taxon>Channidae</taxon>
        <taxon>Channa</taxon>
    </lineage>
</organism>
<gene>
    <name evidence="4" type="ORF">Q5P01_016545</name>
</gene>
<dbReference type="EMBL" id="JAUPFM010000013">
    <property type="protein sequence ID" value="KAK2832656.1"/>
    <property type="molecule type" value="Genomic_DNA"/>
</dbReference>
<dbReference type="GO" id="GO:0008270">
    <property type="term" value="F:zinc ion binding"/>
    <property type="evidence" value="ECO:0007669"/>
    <property type="project" value="UniProtKB-KW"/>
</dbReference>
<reference evidence="4" key="1">
    <citation type="submission" date="2023-07" db="EMBL/GenBank/DDBJ databases">
        <title>Chromosome-level Genome Assembly of Striped Snakehead (Channa striata).</title>
        <authorList>
            <person name="Liu H."/>
        </authorList>
    </citation>
    <scope>NUCLEOTIDE SEQUENCE</scope>
    <source>
        <strain evidence="4">Gz</strain>
        <tissue evidence="4">Muscle</tissue>
    </source>
</reference>
<dbReference type="PROSITE" id="PS50158">
    <property type="entry name" value="ZF_CCHC"/>
    <property type="match status" value="1"/>
</dbReference>
<protein>
    <recommendedName>
        <fullName evidence="3">CCHC-type domain-containing protein</fullName>
    </recommendedName>
</protein>
<evidence type="ECO:0000256" key="1">
    <source>
        <dbReference type="PROSITE-ProRule" id="PRU00047"/>
    </source>
</evidence>
<keyword evidence="1" id="KW-0479">Metal-binding</keyword>
<dbReference type="InterPro" id="IPR001878">
    <property type="entry name" value="Znf_CCHC"/>
</dbReference>
<keyword evidence="1" id="KW-0862">Zinc</keyword>
<keyword evidence="1" id="KW-0863">Zinc-finger</keyword>
<evidence type="ECO:0000259" key="3">
    <source>
        <dbReference type="PROSITE" id="PS50158"/>
    </source>
</evidence>
<dbReference type="AlphaFoldDB" id="A0AA88SCK6"/>
<name>A0AA88SCK6_CHASR</name>